<keyword evidence="3" id="KW-0804">Transcription</keyword>
<name>A0AA86GP79_9SPHN</name>
<dbReference type="SUPFAM" id="SSF46785">
    <property type="entry name" value="Winged helix' DNA-binding domain"/>
    <property type="match status" value="1"/>
</dbReference>
<dbReference type="PANTHER" id="PTHR43537:SF49">
    <property type="entry name" value="TRANSCRIPTIONAL REGULATORY PROTEIN"/>
    <property type="match status" value="1"/>
</dbReference>
<dbReference type="Gene3D" id="1.10.10.10">
    <property type="entry name" value="Winged helix-like DNA-binding domain superfamily/Winged helix DNA-binding domain"/>
    <property type="match status" value="1"/>
</dbReference>
<keyword evidence="6" id="KW-1185">Reference proteome</keyword>
<sequence length="207" mass="22895">MSPGATMERVYLDLKARILSGAYPPGTRLEAAQLSKQLASSATPVRDALYRLSGERIIESWHQEGFRQPLLSEADLVDLYGWAGALLSMALKGRSPRPDLPSGLVELANHDNYPEAIEALFRTIAIGSQNGELRASIVNCIERSMTIRALEARVDATAGDALAAMAEDYRFGRWSALRSKITRFHRRRASFAGRVAAEIRKRSDPLR</sequence>
<evidence type="ECO:0000256" key="2">
    <source>
        <dbReference type="ARBA" id="ARBA00023125"/>
    </source>
</evidence>
<dbReference type="EMBL" id="CP012199">
    <property type="protein sequence ID" value="AMG75571.1"/>
    <property type="molecule type" value="Genomic_DNA"/>
</dbReference>
<evidence type="ECO:0000256" key="1">
    <source>
        <dbReference type="ARBA" id="ARBA00023015"/>
    </source>
</evidence>
<keyword evidence="1" id="KW-0805">Transcription regulation</keyword>
<gene>
    <name evidence="5" type="ORF">SGRAN_3228</name>
</gene>
<dbReference type="GO" id="GO:0003700">
    <property type="term" value="F:DNA-binding transcription factor activity"/>
    <property type="evidence" value="ECO:0007669"/>
    <property type="project" value="InterPro"/>
</dbReference>
<dbReference type="KEGG" id="sgi:SGRAN_3228"/>
<dbReference type="InterPro" id="IPR000524">
    <property type="entry name" value="Tscrpt_reg_HTH_GntR"/>
</dbReference>
<dbReference type="PROSITE" id="PS50949">
    <property type="entry name" value="HTH_GNTR"/>
    <property type="match status" value="1"/>
</dbReference>
<dbReference type="SMART" id="SM00345">
    <property type="entry name" value="HTH_GNTR"/>
    <property type="match status" value="1"/>
</dbReference>
<accession>A0AA86GP79</accession>
<protein>
    <submittedName>
        <fullName evidence="5">Transcriptional regulator, gntr family</fullName>
    </submittedName>
</protein>
<evidence type="ECO:0000259" key="4">
    <source>
        <dbReference type="PROSITE" id="PS50949"/>
    </source>
</evidence>
<evidence type="ECO:0000256" key="3">
    <source>
        <dbReference type="ARBA" id="ARBA00023163"/>
    </source>
</evidence>
<reference evidence="5 6" key="1">
    <citation type="journal article" date="2016" name="BMC Genomics">
        <title>Genomic analysis of the nitrate-respiring Sphingopyxis granuli (formerly Sphingomonas macrogoltabida) strain TFA.</title>
        <authorList>
            <person name="Garcia-Romero I."/>
            <person name="Perez-Pulido A.J."/>
            <person name="Gonzalez-Flores Y.E."/>
            <person name="Reyes-Ramirez F."/>
            <person name="Santero E."/>
            <person name="Floriano B."/>
        </authorList>
    </citation>
    <scope>NUCLEOTIDE SEQUENCE [LARGE SCALE GENOMIC DNA]</scope>
    <source>
        <strain evidence="5 6">TFA</strain>
    </source>
</reference>
<dbReference type="InterPro" id="IPR036388">
    <property type="entry name" value="WH-like_DNA-bd_sf"/>
</dbReference>
<organism evidence="5 6">
    <name type="scientific">Sphingopyxis granuli</name>
    <dbReference type="NCBI Taxonomy" id="267128"/>
    <lineage>
        <taxon>Bacteria</taxon>
        <taxon>Pseudomonadati</taxon>
        <taxon>Pseudomonadota</taxon>
        <taxon>Alphaproteobacteria</taxon>
        <taxon>Sphingomonadales</taxon>
        <taxon>Sphingomonadaceae</taxon>
        <taxon>Sphingopyxis</taxon>
    </lineage>
</organism>
<proteinExistence type="predicted"/>
<dbReference type="AlphaFoldDB" id="A0AA86GP79"/>
<dbReference type="GO" id="GO:0003677">
    <property type="term" value="F:DNA binding"/>
    <property type="evidence" value="ECO:0007669"/>
    <property type="project" value="UniProtKB-KW"/>
</dbReference>
<dbReference type="PANTHER" id="PTHR43537">
    <property type="entry name" value="TRANSCRIPTIONAL REGULATOR, GNTR FAMILY"/>
    <property type="match status" value="1"/>
</dbReference>
<evidence type="ECO:0000313" key="5">
    <source>
        <dbReference type="EMBL" id="AMG75571.1"/>
    </source>
</evidence>
<dbReference type="Pfam" id="PF00392">
    <property type="entry name" value="GntR"/>
    <property type="match status" value="1"/>
</dbReference>
<dbReference type="Proteomes" id="UP000058599">
    <property type="component" value="Chromosome"/>
</dbReference>
<dbReference type="RefSeq" id="WP_082737314.1">
    <property type="nucleotide sequence ID" value="NZ_CP012199.1"/>
</dbReference>
<keyword evidence="2" id="KW-0238">DNA-binding</keyword>
<feature type="domain" description="HTH gntR-type" evidence="4">
    <location>
        <begin position="4"/>
        <end position="71"/>
    </location>
</feature>
<evidence type="ECO:0000313" key="6">
    <source>
        <dbReference type="Proteomes" id="UP000058599"/>
    </source>
</evidence>
<dbReference type="InterPro" id="IPR036390">
    <property type="entry name" value="WH_DNA-bd_sf"/>
</dbReference>